<accession>A0AA91JAA0</accession>
<dbReference type="AlphaFoldDB" id="A0AA91JAA0"/>
<feature type="domain" description="Flp pilus assembly protein RcpC/CpaB" evidence="2">
    <location>
        <begin position="116"/>
        <end position="221"/>
    </location>
</feature>
<evidence type="ECO:0000313" key="3">
    <source>
        <dbReference type="EMBL" id="OBX65582.1"/>
    </source>
</evidence>
<evidence type="ECO:0000256" key="1">
    <source>
        <dbReference type="SAM" id="MobiDB-lite"/>
    </source>
</evidence>
<feature type="compositionally biased region" description="Basic and acidic residues" evidence="1">
    <location>
        <begin position="290"/>
        <end position="300"/>
    </location>
</feature>
<dbReference type="InterPro" id="IPR017592">
    <property type="entry name" value="Pilus_assmbl_Flp-typ_CpaB"/>
</dbReference>
<comment type="caution">
    <text evidence="3">The sequence shown here is derived from an EMBL/GenBank/DDBJ whole genome shotgun (WGS) entry which is preliminary data.</text>
</comment>
<name>A0AA91JAA0_FAUOS</name>
<dbReference type="EMBL" id="LZMT01000008">
    <property type="protein sequence ID" value="OBX65582.1"/>
    <property type="molecule type" value="Genomic_DNA"/>
</dbReference>
<reference evidence="3" key="1">
    <citation type="submission" date="2016-06" db="EMBL/GenBank/DDBJ databases">
        <title>Draft genome of Moraxella osloensis CCUG 67237.</title>
        <authorList>
            <person name="Salva-Serra F."/>
            <person name="Engstrom-Jakobsson H."/>
            <person name="Thorell K."/>
            <person name="Gonzales-Siles L."/>
            <person name="Karlsson R."/>
            <person name="Boulund F."/>
            <person name="Engstrand L."/>
            <person name="Kristiansson E."/>
            <person name="Moore E."/>
        </authorList>
    </citation>
    <scope>NUCLEOTIDE SEQUENCE [LARGE SCALE GENOMIC DNA]</scope>
    <source>
        <strain evidence="3">CCUG 67237</strain>
    </source>
</reference>
<dbReference type="NCBIfam" id="TIGR03177">
    <property type="entry name" value="pilus_cpaB"/>
    <property type="match status" value="1"/>
</dbReference>
<dbReference type="Pfam" id="PF16976">
    <property type="entry name" value="RcpC"/>
    <property type="match status" value="1"/>
</dbReference>
<feature type="region of interest" description="Disordered" evidence="1">
    <location>
        <begin position="273"/>
        <end position="318"/>
    </location>
</feature>
<organism evidence="3">
    <name type="scientific">Faucicola osloensis</name>
    <name type="common">Moraxella osloensis</name>
    <dbReference type="NCBI Taxonomy" id="34062"/>
    <lineage>
        <taxon>Bacteria</taxon>
        <taxon>Pseudomonadati</taxon>
        <taxon>Pseudomonadota</taxon>
        <taxon>Gammaproteobacteria</taxon>
        <taxon>Moraxellales</taxon>
        <taxon>Moraxellaceae</taxon>
        <taxon>Faucicola</taxon>
    </lineage>
</organism>
<proteinExistence type="predicted"/>
<sequence>MRRINKNVAALIVAVVLALACAILLKFLIDKKISKSLDTQKVSYVVANTDLQSGVLVDPYDKKAFAVRNDIPAKFAQSNAITPDQAESIKGSLLIANMKRGDILTWQMLNTDERSQLANKLLPGRRALTIPVDDQSSISSMLKPNDHIDLILSYEKNGVIVAAPLLQNVRVIATGNNVSTNNINYDGKSNSYANITLDLDIEDVSKVTTALDLGKLLAVLRNPEDMSFTTNVISLQTLQKELSLRNIGNQQLESPSMSEYNYSKQLAAIQKAQEREIDIPKNEPLARQPNETKPKEKRSPEQVAINVIYGNKTASGGE</sequence>
<dbReference type="PROSITE" id="PS51257">
    <property type="entry name" value="PROKAR_LIPOPROTEIN"/>
    <property type="match status" value="1"/>
</dbReference>
<gene>
    <name evidence="3" type="ORF">A9299_08210</name>
</gene>
<protein>
    <submittedName>
        <fullName evidence="3">Flp pilus assembly protein CpaB</fullName>
    </submittedName>
</protein>
<evidence type="ECO:0000259" key="2">
    <source>
        <dbReference type="Pfam" id="PF16976"/>
    </source>
</evidence>
<dbReference type="InterPro" id="IPR031571">
    <property type="entry name" value="RcpC_dom"/>
</dbReference>